<accession>A0A427Y0M4</accession>
<keyword evidence="2" id="KW-1185">Reference proteome</keyword>
<organism evidence="1 2">
    <name type="scientific">Apiotrichum porosum</name>
    <dbReference type="NCBI Taxonomy" id="105984"/>
    <lineage>
        <taxon>Eukaryota</taxon>
        <taxon>Fungi</taxon>
        <taxon>Dikarya</taxon>
        <taxon>Basidiomycota</taxon>
        <taxon>Agaricomycotina</taxon>
        <taxon>Tremellomycetes</taxon>
        <taxon>Trichosporonales</taxon>
        <taxon>Trichosporonaceae</taxon>
        <taxon>Apiotrichum</taxon>
    </lineage>
</organism>
<dbReference type="Gene3D" id="3.90.550.10">
    <property type="entry name" value="Spore Coat Polysaccharide Biosynthesis Protein SpsA, Chain A"/>
    <property type="match status" value="1"/>
</dbReference>
<sequence length="343" mass="38879">MSSPNKAWAALVTRPNYVPGLLALHRTLVSVSAYPLVVLATDSLDEEHRAVIRRRGMEVIDIDHLKPAEGAHAGFDAKFDRFHDTWTKLQVFGLAQFERLILIDADTIFLRGMDELFDIPLAEDEIAASPACTCNPFKFPHYPADWVPANCSLSHQSRPTELHNVPQPKPDAPRTAHLLNSGVVVLRPSTQIMDRLVDHLNTSPTIADAQFPDQDVLAEVFRGKWRVLPWWANSLKTERAVHKNIWADDEVRLLHYILEKPWSKRPSQAITRDLVTPAINGHGRPPLPYGLLEAVRSTPDQSSMTDYDDLHSWWWAVYDELIKEMKATGGDDWVVVEKWVANE</sequence>
<evidence type="ECO:0008006" key="3">
    <source>
        <dbReference type="Google" id="ProtNLM"/>
    </source>
</evidence>
<dbReference type="InterPro" id="IPR029044">
    <property type="entry name" value="Nucleotide-diphossugar_trans"/>
</dbReference>
<name>A0A427Y0M4_9TREE</name>
<protein>
    <recommendedName>
        <fullName evidence="3">Galactinol synthase</fullName>
    </recommendedName>
</protein>
<dbReference type="SUPFAM" id="SSF53448">
    <property type="entry name" value="Nucleotide-diphospho-sugar transferases"/>
    <property type="match status" value="1"/>
</dbReference>
<dbReference type="InterPro" id="IPR002495">
    <property type="entry name" value="Glyco_trans_8"/>
</dbReference>
<dbReference type="EMBL" id="RSCE01000003">
    <property type="protein sequence ID" value="RSH84658.1"/>
    <property type="molecule type" value="Genomic_DNA"/>
</dbReference>
<dbReference type="AlphaFoldDB" id="A0A427Y0M4"/>
<evidence type="ECO:0000313" key="1">
    <source>
        <dbReference type="EMBL" id="RSH84658.1"/>
    </source>
</evidence>
<evidence type="ECO:0000313" key="2">
    <source>
        <dbReference type="Proteomes" id="UP000279236"/>
    </source>
</evidence>
<dbReference type="Pfam" id="PF01501">
    <property type="entry name" value="Glyco_transf_8"/>
    <property type="match status" value="1"/>
</dbReference>
<dbReference type="RefSeq" id="XP_028478106.1">
    <property type="nucleotide sequence ID" value="XM_028621654.1"/>
</dbReference>
<reference evidence="1 2" key="1">
    <citation type="submission" date="2018-11" db="EMBL/GenBank/DDBJ databases">
        <title>Genome sequence of Apiotrichum porosum DSM 27194.</title>
        <authorList>
            <person name="Aliyu H."/>
            <person name="Gorte O."/>
            <person name="Ochsenreither K."/>
        </authorList>
    </citation>
    <scope>NUCLEOTIDE SEQUENCE [LARGE SCALE GENOMIC DNA]</scope>
    <source>
        <strain evidence="1 2">DSM 27194</strain>
    </source>
</reference>
<dbReference type="Proteomes" id="UP000279236">
    <property type="component" value="Unassembled WGS sequence"/>
</dbReference>
<comment type="caution">
    <text evidence="1">The sequence shown here is derived from an EMBL/GenBank/DDBJ whole genome shotgun (WGS) entry which is preliminary data.</text>
</comment>
<dbReference type="CDD" id="cd02537">
    <property type="entry name" value="GT8_Glycogenin"/>
    <property type="match status" value="1"/>
</dbReference>
<dbReference type="InterPro" id="IPR050587">
    <property type="entry name" value="GNT1/Glycosyltrans_8"/>
</dbReference>
<dbReference type="OrthoDB" id="2014201at2759"/>
<dbReference type="PANTHER" id="PTHR11183">
    <property type="entry name" value="GLYCOGENIN SUBFAMILY MEMBER"/>
    <property type="match status" value="1"/>
</dbReference>
<proteinExistence type="predicted"/>
<dbReference type="GO" id="GO:0016757">
    <property type="term" value="F:glycosyltransferase activity"/>
    <property type="evidence" value="ECO:0007669"/>
    <property type="project" value="InterPro"/>
</dbReference>
<dbReference type="STRING" id="105984.A0A427Y0M4"/>
<gene>
    <name evidence="1" type="ORF">EHS24_006182</name>
</gene>
<dbReference type="GeneID" id="39590725"/>